<evidence type="ECO:0000256" key="2">
    <source>
        <dbReference type="SAM" id="SignalP"/>
    </source>
</evidence>
<feature type="non-terminal residue" evidence="3">
    <location>
        <position position="633"/>
    </location>
</feature>
<dbReference type="Proteomes" id="UP000838878">
    <property type="component" value="Chromosome 1"/>
</dbReference>
<dbReference type="EMBL" id="OV170221">
    <property type="protein sequence ID" value="CAH0712905.1"/>
    <property type="molecule type" value="Genomic_DNA"/>
</dbReference>
<reference evidence="3" key="1">
    <citation type="submission" date="2021-12" db="EMBL/GenBank/DDBJ databases">
        <authorList>
            <person name="Martin H S."/>
        </authorList>
    </citation>
    <scope>NUCLEOTIDE SEQUENCE</scope>
</reference>
<feature type="signal peptide" evidence="2">
    <location>
        <begin position="1"/>
        <end position="19"/>
    </location>
</feature>
<evidence type="ECO:0000256" key="1">
    <source>
        <dbReference type="SAM" id="Phobius"/>
    </source>
</evidence>
<keyword evidence="1" id="KW-0812">Transmembrane</keyword>
<evidence type="ECO:0000313" key="4">
    <source>
        <dbReference type="Proteomes" id="UP000838878"/>
    </source>
</evidence>
<dbReference type="OrthoDB" id="5977855at2759"/>
<keyword evidence="4" id="KW-1185">Reference proteome</keyword>
<accession>A0A8S4HV84</accession>
<feature type="transmembrane region" description="Helical" evidence="1">
    <location>
        <begin position="294"/>
        <end position="315"/>
    </location>
</feature>
<organism evidence="3 4">
    <name type="scientific">Brenthis ino</name>
    <name type="common">lesser marbled fritillary</name>
    <dbReference type="NCBI Taxonomy" id="405034"/>
    <lineage>
        <taxon>Eukaryota</taxon>
        <taxon>Metazoa</taxon>
        <taxon>Ecdysozoa</taxon>
        <taxon>Arthropoda</taxon>
        <taxon>Hexapoda</taxon>
        <taxon>Insecta</taxon>
        <taxon>Pterygota</taxon>
        <taxon>Neoptera</taxon>
        <taxon>Endopterygota</taxon>
        <taxon>Lepidoptera</taxon>
        <taxon>Glossata</taxon>
        <taxon>Ditrysia</taxon>
        <taxon>Papilionoidea</taxon>
        <taxon>Nymphalidae</taxon>
        <taxon>Heliconiinae</taxon>
        <taxon>Argynnini</taxon>
        <taxon>Brenthis</taxon>
    </lineage>
</organism>
<protein>
    <submittedName>
        <fullName evidence="3">Uncharacterized protein</fullName>
    </submittedName>
</protein>
<keyword evidence="1" id="KW-1133">Transmembrane helix</keyword>
<name>A0A8S4HV84_9NEOP</name>
<keyword evidence="2" id="KW-0732">Signal</keyword>
<gene>
    <name evidence="3" type="ORF">BINO364_LOCUS120</name>
</gene>
<keyword evidence="1" id="KW-0472">Membrane</keyword>
<sequence length="633" mass="72830">MNFYKCILIIFTILHDNTAERNPELVFANSLETPHPNSIGLIFLVKINNTSDENDYDVEIIPDQCCLIQDRDVDCSSVNILSGCADFIPKGSTKILKLIAPLLDTYDRKGRCIVYVDSKSNDDQDKRNIVKINFDTRIEDEFDLPANFKHCRYLDEDPLNECKPVNCDTYYNGKKSYFSRKFKRCIEVPACISDLDYPSIVYNPNTNTCLEDSVNDDDLNLIRNLKKHGKSRTSKDIYIIGKFEPNVTEFIDTINLSEELITTLKPQIIQNKPNSIKTESFKSILRRYLINNKWTLLIFSLIITVQCFLICTMLYCLSRTCNCLKEKKVVRKFFNYRQDVSVTTPLIGTSNIDTETDYQFVNESNVEQKIKCYKSCKKENSNVNMSMSDDILSKCLNRRDWKKFKSEAINECDVDNNNILPDIKNSIRDEKDKTTNETKIAFEDEIINCNTKNKSNVVNRVNNEEKRNKYIYNKDVEANVLSEKEIKCHSYNCFNEASEFSPKPKDCYNAAMSKNVAKSISTEKGAQARFSNDSIDDFLSERGAIYLTGENLSKYAFSNDSNEMKPSSSKTSKIFIKNCLSLLHKKSKQSPSSDPGQNKEVHLIHMSKASIYSSSNDSNCMRRFKRNDSRTSF</sequence>
<proteinExistence type="predicted"/>
<dbReference type="AlphaFoldDB" id="A0A8S4HV84"/>
<evidence type="ECO:0000313" key="3">
    <source>
        <dbReference type="EMBL" id="CAH0712905.1"/>
    </source>
</evidence>
<feature type="chain" id="PRO_5035910237" evidence="2">
    <location>
        <begin position="20"/>
        <end position="633"/>
    </location>
</feature>